<protein>
    <submittedName>
        <fullName evidence="2">Uncharacterized protein</fullName>
    </submittedName>
</protein>
<evidence type="ECO:0000313" key="2">
    <source>
        <dbReference type="EMBL" id="KAK3862013.1"/>
    </source>
</evidence>
<name>A0AAE1K3L8_PETCI</name>
<proteinExistence type="predicted"/>
<reference evidence="2" key="1">
    <citation type="submission" date="2023-10" db="EMBL/GenBank/DDBJ databases">
        <title>Genome assemblies of two species of porcelain crab, Petrolisthes cinctipes and Petrolisthes manimaculis (Anomura: Porcellanidae).</title>
        <authorList>
            <person name="Angst P."/>
        </authorList>
    </citation>
    <scope>NUCLEOTIDE SEQUENCE</scope>
    <source>
        <strain evidence="2">PB745_01</strain>
        <tissue evidence="2">Gill</tissue>
    </source>
</reference>
<feature type="compositionally biased region" description="Polar residues" evidence="1">
    <location>
        <begin position="66"/>
        <end position="75"/>
    </location>
</feature>
<evidence type="ECO:0000313" key="3">
    <source>
        <dbReference type="Proteomes" id="UP001286313"/>
    </source>
</evidence>
<dbReference type="Proteomes" id="UP001286313">
    <property type="component" value="Unassembled WGS sequence"/>
</dbReference>
<accession>A0AAE1K3L8</accession>
<dbReference type="EMBL" id="JAWQEG010004353">
    <property type="protein sequence ID" value="KAK3862013.1"/>
    <property type="molecule type" value="Genomic_DNA"/>
</dbReference>
<feature type="region of interest" description="Disordered" evidence="1">
    <location>
        <begin position="1"/>
        <end position="90"/>
    </location>
</feature>
<comment type="caution">
    <text evidence="2">The sequence shown here is derived from an EMBL/GenBank/DDBJ whole genome shotgun (WGS) entry which is preliminary data.</text>
</comment>
<dbReference type="AlphaFoldDB" id="A0AAE1K3L8"/>
<gene>
    <name evidence="2" type="ORF">Pcinc_032084</name>
</gene>
<evidence type="ECO:0000256" key="1">
    <source>
        <dbReference type="SAM" id="MobiDB-lite"/>
    </source>
</evidence>
<sequence>MYERMFGTAVVMGGKQKKKEAAAERQHSGGRERKGKGRKHNKGEDDDDGAKQVPKAARANWRSGRAKSTTPSWQDGSPDRHQYRLTHRRR</sequence>
<feature type="compositionally biased region" description="Basic and acidic residues" evidence="1">
    <location>
        <begin position="19"/>
        <end position="32"/>
    </location>
</feature>
<organism evidence="2 3">
    <name type="scientific">Petrolisthes cinctipes</name>
    <name type="common">Flat porcelain crab</name>
    <dbReference type="NCBI Taxonomy" id="88211"/>
    <lineage>
        <taxon>Eukaryota</taxon>
        <taxon>Metazoa</taxon>
        <taxon>Ecdysozoa</taxon>
        <taxon>Arthropoda</taxon>
        <taxon>Crustacea</taxon>
        <taxon>Multicrustacea</taxon>
        <taxon>Malacostraca</taxon>
        <taxon>Eumalacostraca</taxon>
        <taxon>Eucarida</taxon>
        <taxon>Decapoda</taxon>
        <taxon>Pleocyemata</taxon>
        <taxon>Anomura</taxon>
        <taxon>Galatheoidea</taxon>
        <taxon>Porcellanidae</taxon>
        <taxon>Petrolisthes</taxon>
    </lineage>
</organism>
<keyword evidence="3" id="KW-1185">Reference proteome</keyword>